<name>A0A0A8ZDJ9_ARUDO</name>
<dbReference type="EMBL" id="GBRH01261004">
    <property type="protein sequence ID" value="JAD36891.1"/>
    <property type="molecule type" value="Transcribed_RNA"/>
</dbReference>
<evidence type="ECO:0000313" key="1">
    <source>
        <dbReference type="EMBL" id="JAD36891.1"/>
    </source>
</evidence>
<organism evidence="1">
    <name type="scientific">Arundo donax</name>
    <name type="common">Giant reed</name>
    <name type="synonym">Donax arundinaceus</name>
    <dbReference type="NCBI Taxonomy" id="35708"/>
    <lineage>
        <taxon>Eukaryota</taxon>
        <taxon>Viridiplantae</taxon>
        <taxon>Streptophyta</taxon>
        <taxon>Embryophyta</taxon>
        <taxon>Tracheophyta</taxon>
        <taxon>Spermatophyta</taxon>
        <taxon>Magnoliopsida</taxon>
        <taxon>Liliopsida</taxon>
        <taxon>Poales</taxon>
        <taxon>Poaceae</taxon>
        <taxon>PACMAD clade</taxon>
        <taxon>Arundinoideae</taxon>
        <taxon>Arundineae</taxon>
        <taxon>Arundo</taxon>
    </lineage>
</organism>
<sequence>MGQLKGQLVVAVIWNTTIAPYVLFQHCLQAGQLISFPNKNF</sequence>
<accession>A0A0A8ZDJ9</accession>
<reference evidence="1" key="2">
    <citation type="journal article" date="2015" name="Data Brief">
        <title>Shoot transcriptome of the giant reed, Arundo donax.</title>
        <authorList>
            <person name="Barrero R.A."/>
            <person name="Guerrero F.D."/>
            <person name="Moolhuijzen P."/>
            <person name="Goolsby J.A."/>
            <person name="Tidwell J."/>
            <person name="Bellgard S.E."/>
            <person name="Bellgard M.I."/>
        </authorList>
    </citation>
    <scope>NUCLEOTIDE SEQUENCE</scope>
    <source>
        <tissue evidence="1">Shoot tissue taken approximately 20 cm above the soil surface</tissue>
    </source>
</reference>
<proteinExistence type="predicted"/>
<protein>
    <submittedName>
        <fullName evidence="1">Uncharacterized protein</fullName>
    </submittedName>
</protein>
<dbReference type="AlphaFoldDB" id="A0A0A8ZDJ9"/>
<reference evidence="1" key="1">
    <citation type="submission" date="2014-09" db="EMBL/GenBank/DDBJ databases">
        <authorList>
            <person name="Magalhaes I.L.F."/>
            <person name="Oliveira U."/>
            <person name="Santos F.R."/>
            <person name="Vidigal T.H.D.A."/>
            <person name="Brescovit A.D."/>
            <person name="Santos A.J."/>
        </authorList>
    </citation>
    <scope>NUCLEOTIDE SEQUENCE</scope>
    <source>
        <tissue evidence="1">Shoot tissue taken approximately 20 cm above the soil surface</tissue>
    </source>
</reference>